<comment type="caution">
    <text evidence="4">The sequence shown here is derived from an EMBL/GenBank/DDBJ whole genome shotgun (WGS) entry which is preliminary data.</text>
</comment>
<comment type="subcellular location">
    <subcellularLocation>
        <location evidence="1">Secreted</location>
    </subcellularLocation>
</comment>
<dbReference type="Proteomes" id="UP001222770">
    <property type="component" value="Unassembled WGS sequence"/>
</dbReference>
<dbReference type="Gene3D" id="2.150.10.10">
    <property type="entry name" value="Serralysin-like metalloprotease, C-terminal"/>
    <property type="match status" value="7"/>
</dbReference>
<keyword evidence="2" id="KW-0964">Secreted</keyword>
<feature type="region of interest" description="Disordered" evidence="3">
    <location>
        <begin position="143"/>
        <end position="168"/>
    </location>
</feature>
<name>A0ABT6CFR6_9SPHN</name>
<evidence type="ECO:0000313" key="4">
    <source>
        <dbReference type="EMBL" id="MDF8332374.1"/>
    </source>
</evidence>
<dbReference type="PANTHER" id="PTHR38340">
    <property type="entry name" value="S-LAYER PROTEIN"/>
    <property type="match status" value="1"/>
</dbReference>
<reference evidence="4 5" key="1">
    <citation type="submission" date="2023-03" db="EMBL/GenBank/DDBJ databases">
        <title>Novosphingobium cyanobacteriorum sp. nov., isolated from a eutrophic reservoir during the Microcystis bloom period.</title>
        <authorList>
            <person name="Kang M."/>
            <person name="Le V."/>
            <person name="Ko S.-R."/>
            <person name="Lee S.-A."/>
            <person name="Ahn C.-Y."/>
        </authorList>
    </citation>
    <scope>NUCLEOTIDE SEQUENCE [LARGE SCALE GENOMIC DNA]</scope>
    <source>
        <strain evidence="4 5">HBC54</strain>
    </source>
</reference>
<accession>A0ABT6CFR6</accession>
<dbReference type="PANTHER" id="PTHR38340:SF1">
    <property type="entry name" value="S-LAYER PROTEIN"/>
    <property type="match status" value="1"/>
</dbReference>
<dbReference type="EMBL" id="JAROCY010000003">
    <property type="protein sequence ID" value="MDF8332374.1"/>
    <property type="molecule type" value="Genomic_DNA"/>
</dbReference>
<dbReference type="InterPro" id="IPR050557">
    <property type="entry name" value="RTX_toxin/Mannuronan_C5-epim"/>
</dbReference>
<dbReference type="InterPro" id="IPR011049">
    <property type="entry name" value="Serralysin-like_metalloprot_C"/>
</dbReference>
<dbReference type="PROSITE" id="PS00330">
    <property type="entry name" value="HEMOLYSIN_CALCIUM"/>
    <property type="match status" value="8"/>
</dbReference>
<keyword evidence="5" id="KW-1185">Reference proteome</keyword>
<dbReference type="SUPFAM" id="SSF51120">
    <property type="entry name" value="beta-Roll"/>
    <property type="match status" value="6"/>
</dbReference>
<evidence type="ECO:0000313" key="5">
    <source>
        <dbReference type="Proteomes" id="UP001222770"/>
    </source>
</evidence>
<dbReference type="InterPro" id="IPR018511">
    <property type="entry name" value="Hemolysin-typ_Ca-bd_CS"/>
</dbReference>
<evidence type="ECO:0000256" key="2">
    <source>
        <dbReference type="ARBA" id="ARBA00022525"/>
    </source>
</evidence>
<gene>
    <name evidence="4" type="ORF">POM99_04100</name>
</gene>
<dbReference type="Pfam" id="PF00353">
    <property type="entry name" value="HemolysinCabind"/>
    <property type="match status" value="8"/>
</dbReference>
<evidence type="ECO:0000256" key="3">
    <source>
        <dbReference type="SAM" id="MobiDB-lite"/>
    </source>
</evidence>
<evidence type="ECO:0000256" key="1">
    <source>
        <dbReference type="ARBA" id="ARBA00004613"/>
    </source>
</evidence>
<dbReference type="RefSeq" id="WP_277275535.1">
    <property type="nucleotide sequence ID" value="NZ_JAROCY010000003.1"/>
</dbReference>
<proteinExistence type="predicted"/>
<dbReference type="InterPro" id="IPR001343">
    <property type="entry name" value="Hemolysn_Ca-bd"/>
</dbReference>
<protein>
    <submittedName>
        <fullName evidence="4">Calcium-binding protein</fullName>
    </submittedName>
</protein>
<organism evidence="4 5">
    <name type="scientific">Novosphingobium cyanobacteriorum</name>
    <dbReference type="NCBI Taxonomy" id="3024215"/>
    <lineage>
        <taxon>Bacteria</taxon>
        <taxon>Pseudomonadati</taxon>
        <taxon>Pseudomonadota</taxon>
        <taxon>Alphaproteobacteria</taxon>
        <taxon>Sphingomonadales</taxon>
        <taxon>Sphingomonadaceae</taxon>
        <taxon>Novosphingobium</taxon>
    </lineage>
</organism>
<sequence length="807" mass="79834">MAGTVALGYTIDRVSGQFDVSADYYIPPYTDPETFEYFAATQWSFSYYDQVASQVGTSGDGWDSGFGLIYIGFAPGETVSDGTLDFTAFNSFSGESASVRWHVLNAGLAGEAKILAGGDGVDIVIGGAGDDELSGGADNDVLDGGDGADAMDGGEGADRLTGGAGDDTMRGGAGDDLYDVDAAGDRIEELAGGGYELVFATVSYSLPDEVEDLSLVIATALDGTGNGQHNRIDGNGSDNLLSGQGGNDRLFGYQGADQLVGGEGADLLDGGSGADRMAGGSGDDSFVVDSLGDVIVELAGEGVDEARAFGLHRYAIQQNVEDLTNLDAEGVFIGYGNAIGNVISGAAGVDRLFGLGGQDTLRGADGADLLEGGADGDRIEGGVGKDTASYARSLSGVQVNLATGAASGGDAEGDTLLSIEGLRGSAHDDVLTGDGRANTLAGGAGADQLDGGLGNDVLLGGAGADVLVGGGGQDSASYAGSALAVTVDLATGTAQGGDAEGDTLDGIGGVIGSALDDTLGGSEGANRLAGGDGADHLDGREGADILIGGAGGDVLAGGDGSDILDYGGSSEAVVVDLAAGTASGGDAAGDSWTSIENLAGSAHADVLTGDGLRNLLRGMANDDMLAGGEGDDVIVGGAGADTMDGGAGRDTLSYAGHGQSISVSLADGRGLLGDAQGDTFTGFENLRGGEASDALYGDGAVNRIDGGGNGDYIDGAGGNDVLIGRTGDDGFYIGAGSGSDRILDFTAGGIEDRILVNLSGYTTLVQVMAVARQDGSTVVLDFAPDLQLRLENVLLADLTAQDFVFSL</sequence>
<dbReference type="PRINTS" id="PR00313">
    <property type="entry name" value="CABNDNGRPT"/>
</dbReference>